<dbReference type="Proteomes" id="UP001601303">
    <property type="component" value="Unassembled WGS sequence"/>
</dbReference>
<dbReference type="Pfam" id="PF01557">
    <property type="entry name" value="FAA_hydrolase"/>
    <property type="match status" value="1"/>
</dbReference>
<accession>A0ABW6LWC6</accession>
<evidence type="ECO:0000256" key="1">
    <source>
        <dbReference type="ARBA" id="ARBA00010211"/>
    </source>
</evidence>
<name>A0ABW6LWC6_9ACTN</name>
<evidence type="ECO:0000313" key="5">
    <source>
        <dbReference type="Proteomes" id="UP001601303"/>
    </source>
</evidence>
<keyword evidence="5" id="KW-1185">Reference proteome</keyword>
<dbReference type="GO" id="GO:0016787">
    <property type="term" value="F:hydrolase activity"/>
    <property type="evidence" value="ECO:0007669"/>
    <property type="project" value="UniProtKB-KW"/>
</dbReference>
<dbReference type="PANTHER" id="PTHR42796:SF4">
    <property type="entry name" value="FUMARYLACETOACETATE HYDROLASE DOMAIN-CONTAINING PROTEIN 2A"/>
    <property type="match status" value="1"/>
</dbReference>
<dbReference type="InterPro" id="IPR051121">
    <property type="entry name" value="FAH"/>
</dbReference>
<comment type="similarity">
    <text evidence="1">Belongs to the FAH family.</text>
</comment>
<dbReference type="EMBL" id="JBIAHM010000002">
    <property type="protein sequence ID" value="MFE9598189.1"/>
    <property type="molecule type" value="Genomic_DNA"/>
</dbReference>
<keyword evidence="4" id="KW-0378">Hydrolase</keyword>
<protein>
    <submittedName>
        <fullName evidence="4">Fumarylacetoacetate hydrolase family protein</fullName>
    </submittedName>
</protein>
<proteinExistence type="inferred from homology"/>
<reference evidence="4 5" key="1">
    <citation type="submission" date="2024-10" db="EMBL/GenBank/DDBJ databases">
        <title>The Natural Products Discovery Center: Release of the First 8490 Sequenced Strains for Exploring Actinobacteria Biosynthetic Diversity.</title>
        <authorList>
            <person name="Kalkreuter E."/>
            <person name="Kautsar S.A."/>
            <person name="Yang D."/>
            <person name="Bader C.D."/>
            <person name="Teijaro C.N."/>
            <person name="Fluegel L."/>
            <person name="Davis C.M."/>
            <person name="Simpson J.R."/>
            <person name="Lauterbach L."/>
            <person name="Steele A.D."/>
            <person name="Gui C."/>
            <person name="Meng S."/>
            <person name="Li G."/>
            <person name="Viehrig K."/>
            <person name="Ye F."/>
            <person name="Su P."/>
            <person name="Kiefer A.F."/>
            <person name="Nichols A."/>
            <person name="Cepeda A.J."/>
            <person name="Yan W."/>
            <person name="Fan B."/>
            <person name="Jiang Y."/>
            <person name="Adhikari A."/>
            <person name="Zheng C.-J."/>
            <person name="Schuster L."/>
            <person name="Cowan T.M."/>
            <person name="Smanski M.J."/>
            <person name="Chevrette M.G."/>
            <person name="De Carvalho L.P.S."/>
            <person name="Shen B."/>
        </authorList>
    </citation>
    <scope>NUCLEOTIDE SEQUENCE [LARGE SCALE GENOMIC DNA]</scope>
    <source>
        <strain evidence="4 5">NPDC006488</strain>
    </source>
</reference>
<keyword evidence="2" id="KW-0479">Metal-binding</keyword>
<dbReference type="Gene3D" id="3.90.850.10">
    <property type="entry name" value="Fumarylacetoacetase-like, C-terminal domain"/>
    <property type="match status" value="1"/>
</dbReference>
<dbReference type="InterPro" id="IPR036663">
    <property type="entry name" value="Fumarylacetoacetase_C_sf"/>
</dbReference>
<gene>
    <name evidence="4" type="ORF">ACFYNQ_06350</name>
</gene>
<evidence type="ECO:0000313" key="4">
    <source>
        <dbReference type="EMBL" id="MFE9598189.1"/>
    </source>
</evidence>
<dbReference type="SUPFAM" id="SSF56529">
    <property type="entry name" value="FAH"/>
    <property type="match status" value="1"/>
</dbReference>
<comment type="caution">
    <text evidence="4">The sequence shown here is derived from an EMBL/GenBank/DDBJ whole genome shotgun (WGS) entry which is preliminary data.</text>
</comment>
<feature type="domain" description="Fumarylacetoacetase-like C-terminal" evidence="3">
    <location>
        <begin position="88"/>
        <end position="321"/>
    </location>
</feature>
<dbReference type="PANTHER" id="PTHR42796">
    <property type="entry name" value="FUMARYLACETOACETATE HYDROLASE DOMAIN-CONTAINING PROTEIN 2A-RELATED"/>
    <property type="match status" value="1"/>
</dbReference>
<evidence type="ECO:0000256" key="2">
    <source>
        <dbReference type="ARBA" id="ARBA00022723"/>
    </source>
</evidence>
<dbReference type="RefSeq" id="WP_388103375.1">
    <property type="nucleotide sequence ID" value="NZ_JBIAHM010000002.1"/>
</dbReference>
<organism evidence="4 5">
    <name type="scientific">Streptomyces hokutonensis</name>
    <dbReference type="NCBI Taxonomy" id="1306990"/>
    <lineage>
        <taxon>Bacteria</taxon>
        <taxon>Bacillati</taxon>
        <taxon>Actinomycetota</taxon>
        <taxon>Actinomycetes</taxon>
        <taxon>Kitasatosporales</taxon>
        <taxon>Streptomycetaceae</taxon>
        <taxon>Streptomyces</taxon>
    </lineage>
</organism>
<evidence type="ECO:0000259" key="3">
    <source>
        <dbReference type="Pfam" id="PF01557"/>
    </source>
</evidence>
<dbReference type="InterPro" id="IPR011234">
    <property type="entry name" value="Fumarylacetoacetase-like_C"/>
</dbReference>
<sequence>MPDPQPTHAGPFALGTFASGVSGEGVFPGLVTGSRVRDLSELAPSVRALVEDWDDWLPRLAGLARSSEGTWHDLAALRVLTPIEPGQILQSGANYRKHVVDLVAAEKESVHGATPEEARADAELMMDERARNGVPYVFLGSPRALSGPYDDIVLPALGEQHDWELELALVIGKSGKNIPAEEAMEYVAGYTISNDLTTRDRLYRPDLKAIGTDWFTAKNADTFLPTGPFLVPAAFVGDPGDLRITLRHNGVVRQDESTKDMIFDIPRLIAYVSTTTTLRPGDLLLTGSPAGNGAHWGVFLKPGDVVESEITGLGHQRNTVRSGQ</sequence>